<dbReference type="PROSITE" id="PS51910">
    <property type="entry name" value="GH18_2"/>
    <property type="match status" value="1"/>
</dbReference>
<dbReference type="PANTHER" id="PTHR46066:SF2">
    <property type="entry name" value="CHITINASE DOMAIN-CONTAINING PROTEIN 1"/>
    <property type="match status" value="1"/>
</dbReference>
<keyword evidence="6" id="KW-1185">Reference proteome</keyword>
<dbReference type="SUPFAM" id="SSF51445">
    <property type="entry name" value="(Trans)glycosidases"/>
    <property type="match status" value="1"/>
</dbReference>
<dbReference type="InterPro" id="IPR018392">
    <property type="entry name" value="LysM"/>
</dbReference>
<dbReference type="SUPFAM" id="SSF54106">
    <property type="entry name" value="LysM domain"/>
    <property type="match status" value="1"/>
</dbReference>
<dbReference type="Proteomes" id="UP001060164">
    <property type="component" value="Chromosome"/>
</dbReference>
<evidence type="ECO:0000313" key="5">
    <source>
        <dbReference type="EMBL" id="UWP60344.1"/>
    </source>
</evidence>
<feature type="domain" description="LysM" evidence="3">
    <location>
        <begin position="2"/>
        <end position="46"/>
    </location>
</feature>
<keyword evidence="2" id="KW-0326">Glycosidase</keyword>
<dbReference type="EMBL" id="CP102290">
    <property type="protein sequence ID" value="UWP60344.1"/>
    <property type="molecule type" value="Genomic_DNA"/>
</dbReference>
<dbReference type="CDD" id="cd00118">
    <property type="entry name" value="LysM"/>
    <property type="match status" value="1"/>
</dbReference>
<dbReference type="SMART" id="SM00636">
    <property type="entry name" value="Glyco_18"/>
    <property type="match status" value="1"/>
</dbReference>
<evidence type="ECO:0000313" key="6">
    <source>
        <dbReference type="Proteomes" id="UP001060164"/>
    </source>
</evidence>
<dbReference type="Gene3D" id="3.20.20.80">
    <property type="entry name" value="Glycosidases"/>
    <property type="match status" value="1"/>
</dbReference>
<accession>A0ABY5VIE2</accession>
<dbReference type="RefSeq" id="WP_028529667.1">
    <property type="nucleotide sequence ID" value="NZ_CABLBR010000030.1"/>
</dbReference>
<dbReference type="PANTHER" id="PTHR46066">
    <property type="entry name" value="CHITINASE DOMAIN-CONTAINING PROTEIN 1 FAMILY MEMBER"/>
    <property type="match status" value="1"/>
</dbReference>
<dbReference type="InterPro" id="IPR029070">
    <property type="entry name" value="Chitinase_insertion_sf"/>
</dbReference>
<proteinExistence type="predicted"/>
<reference evidence="5" key="1">
    <citation type="journal article" date="2022" name="Cell">
        <title>Design, construction, and in vivo augmentation of a complex gut microbiome.</title>
        <authorList>
            <person name="Cheng A.G."/>
            <person name="Ho P.Y."/>
            <person name="Aranda-Diaz A."/>
            <person name="Jain S."/>
            <person name="Yu F.B."/>
            <person name="Meng X."/>
            <person name="Wang M."/>
            <person name="Iakiviak M."/>
            <person name="Nagashima K."/>
            <person name="Zhao A."/>
            <person name="Murugkar P."/>
            <person name="Patil A."/>
            <person name="Atabakhsh K."/>
            <person name="Weakley A."/>
            <person name="Yan J."/>
            <person name="Brumbaugh A.R."/>
            <person name="Higginbottom S."/>
            <person name="Dimas A."/>
            <person name="Shiver A.L."/>
            <person name="Deutschbauer A."/>
            <person name="Neff N."/>
            <person name="Sonnenburg J.L."/>
            <person name="Huang K.C."/>
            <person name="Fischbach M.A."/>
        </authorList>
    </citation>
    <scope>NUCLEOTIDE SEQUENCE</scope>
    <source>
        <strain evidence="5">DSM 19829</strain>
    </source>
</reference>
<dbReference type="InterPro" id="IPR011583">
    <property type="entry name" value="Chitinase_II/V-like_cat"/>
</dbReference>
<dbReference type="CDD" id="cd02874">
    <property type="entry name" value="GH18_CFLE_spore_hydrolase"/>
    <property type="match status" value="1"/>
</dbReference>
<feature type="domain" description="GH18" evidence="4">
    <location>
        <begin position="58"/>
        <end position="383"/>
    </location>
</feature>
<dbReference type="SMART" id="SM00257">
    <property type="entry name" value="LysM"/>
    <property type="match status" value="1"/>
</dbReference>
<dbReference type="Pfam" id="PF01476">
    <property type="entry name" value="LysM"/>
    <property type="match status" value="1"/>
</dbReference>
<keyword evidence="1 5" id="KW-0378">Hydrolase</keyword>
<name>A0ABY5VIE2_9FIRM</name>
<dbReference type="InterPro" id="IPR017853">
    <property type="entry name" value="GH"/>
</dbReference>
<evidence type="ECO:0000259" key="3">
    <source>
        <dbReference type="PROSITE" id="PS51782"/>
    </source>
</evidence>
<evidence type="ECO:0000259" key="4">
    <source>
        <dbReference type="PROSITE" id="PS51910"/>
    </source>
</evidence>
<dbReference type="GO" id="GO:0016787">
    <property type="term" value="F:hydrolase activity"/>
    <property type="evidence" value="ECO:0007669"/>
    <property type="project" value="UniProtKB-KW"/>
</dbReference>
<dbReference type="Gene3D" id="3.10.350.10">
    <property type="entry name" value="LysM domain"/>
    <property type="match status" value="1"/>
</dbReference>
<dbReference type="PROSITE" id="PS51782">
    <property type="entry name" value="LYSM"/>
    <property type="match status" value="1"/>
</dbReference>
<dbReference type="InterPro" id="IPR041704">
    <property type="entry name" value="CFLE_GH18"/>
</dbReference>
<sequence length="383" mass="42805">MQIYVVSPGDTVDTIASAFQVPVASIIFDNQLVYPYQLAVGQSLLLQDGAPPQRLRSVSVNGYAYPFISPWVLQETLPYLTDLSIFSYGFTSDGNLVPPLLSEEWMLDAAEAARTRPVLVLTPLGPDGRFNNELISSLVNNFTVQEQLLNQLIETMETLGYGGLDIDFEYIKAEDRDAFTEFVSRTVDTLSPLGYPVSVALAPKTSADQQGLLYQGKDYPALGAIADHVLLMTYEWGYTYGPPMAVAPLSMVRRVVDYAVTEIAPGKIDLGIPNYGYDWPLPFVRGETAATTIGNVEAVRLAVRYNAVIQFDETAQSPYFYYENEGITHEVWFEDARSIRAKLGLIQEYGLRGAGYWQIMQWWRANWLLMDDMYTINKRSGGT</sequence>
<evidence type="ECO:0000256" key="1">
    <source>
        <dbReference type="ARBA" id="ARBA00022801"/>
    </source>
</evidence>
<protein>
    <submittedName>
        <fullName evidence="5">Glycosyl hydrolase family 18 protein</fullName>
    </submittedName>
</protein>
<gene>
    <name evidence="5" type="ORF">NQ502_04625</name>
</gene>
<organism evidence="5 6">
    <name type="scientific">Ruminococcus gauvreauii</name>
    <dbReference type="NCBI Taxonomy" id="438033"/>
    <lineage>
        <taxon>Bacteria</taxon>
        <taxon>Bacillati</taxon>
        <taxon>Bacillota</taxon>
        <taxon>Clostridia</taxon>
        <taxon>Eubacteriales</taxon>
        <taxon>Oscillospiraceae</taxon>
        <taxon>Ruminococcus</taxon>
    </lineage>
</organism>
<evidence type="ECO:0000256" key="2">
    <source>
        <dbReference type="ARBA" id="ARBA00023295"/>
    </source>
</evidence>
<dbReference type="InterPro" id="IPR036779">
    <property type="entry name" value="LysM_dom_sf"/>
</dbReference>
<dbReference type="InterPro" id="IPR001223">
    <property type="entry name" value="Glyco_hydro18_cat"/>
</dbReference>
<dbReference type="Gene3D" id="3.10.50.10">
    <property type="match status" value="1"/>
</dbReference>
<dbReference type="Pfam" id="PF00704">
    <property type="entry name" value="Glyco_hydro_18"/>
    <property type="match status" value="1"/>
</dbReference>